<dbReference type="Proteomes" id="UP000507470">
    <property type="component" value="Unassembled WGS sequence"/>
</dbReference>
<proteinExistence type="predicted"/>
<evidence type="ECO:0000313" key="1">
    <source>
        <dbReference type="EMBL" id="CAC5397079.1"/>
    </source>
</evidence>
<name>A0A6J8CNX2_MYTCO</name>
<organism evidence="1 2">
    <name type="scientific">Mytilus coruscus</name>
    <name type="common">Sea mussel</name>
    <dbReference type="NCBI Taxonomy" id="42192"/>
    <lineage>
        <taxon>Eukaryota</taxon>
        <taxon>Metazoa</taxon>
        <taxon>Spiralia</taxon>
        <taxon>Lophotrochozoa</taxon>
        <taxon>Mollusca</taxon>
        <taxon>Bivalvia</taxon>
        <taxon>Autobranchia</taxon>
        <taxon>Pteriomorphia</taxon>
        <taxon>Mytilida</taxon>
        <taxon>Mytiloidea</taxon>
        <taxon>Mytilidae</taxon>
        <taxon>Mytilinae</taxon>
        <taxon>Mytilus</taxon>
    </lineage>
</organism>
<dbReference type="OrthoDB" id="6198521at2759"/>
<gene>
    <name evidence="1" type="ORF">MCOR_31555</name>
</gene>
<dbReference type="AlphaFoldDB" id="A0A6J8CNX2"/>
<keyword evidence="2" id="KW-1185">Reference proteome</keyword>
<reference evidence="1 2" key="1">
    <citation type="submission" date="2020-06" db="EMBL/GenBank/DDBJ databases">
        <authorList>
            <person name="Li R."/>
            <person name="Bekaert M."/>
        </authorList>
    </citation>
    <scope>NUCLEOTIDE SEQUENCE [LARGE SCALE GENOMIC DNA]</scope>
    <source>
        <strain evidence="2">wild</strain>
    </source>
</reference>
<sequence length="190" mass="22208">MDNPVFPQEMIDATIEDLVKHNHKLSYTAKELCGFLLFVHSTHASVRTVYRIMSKLKLKRYNNESQLPHILDKIVHLRDQGYSEVGITWNSHRIRNQRSIDLTGNYGIPDVMYHQPSICDATDWLYEILANIGVLDEISHRYTEPKLYRGCSQQFLNRIQFITGVPLEDFDIFQTPSEGRQLFQMLTSMF</sequence>
<evidence type="ECO:0000313" key="2">
    <source>
        <dbReference type="Proteomes" id="UP000507470"/>
    </source>
</evidence>
<protein>
    <submittedName>
        <fullName evidence="1">Uncharacterized protein</fullName>
    </submittedName>
</protein>
<dbReference type="EMBL" id="CACVKT020005663">
    <property type="protein sequence ID" value="CAC5397079.1"/>
    <property type="molecule type" value="Genomic_DNA"/>
</dbReference>
<accession>A0A6J8CNX2</accession>